<dbReference type="InterPro" id="IPR036291">
    <property type="entry name" value="NAD(P)-bd_dom_sf"/>
</dbReference>
<protein>
    <submittedName>
        <fullName evidence="3">SDR family oxidoreductase</fullName>
    </submittedName>
</protein>
<dbReference type="GO" id="GO:0016616">
    <property type="term" value="F:oxidoreductase activity, acting on the CH-OH group of donors, NAD or NADP as acceptor"/>
    <property type="evidence" value="ECO:0007669"/>
    <property type="project" value="TreeGrafter"/>
</dbReference>
<dbReference type="RefSeq" id="WP_169099371.1">
    <property type="nucleotide sequence ID" value="NZ_JABBVZ010000030.1"/>
</dbReference>
<dbReference type="FunFam" id="3.40.50.720:FF:000173">
    <property type="entry name" value="3-oxoacyl-[acyl-carrier protein] reductase"/>
    <property type="match status" value="1"/>
</dbReference>
<evidence type="ECO:0000256" key="2">
    <source>
        <dbReference type="ARBA" id="ARBA00023002"/>
    </source>
</evidence>
<dbReference type="AlphaFoldDB" id="A0A7Y0L6C9"/>
<dbReference type="Proteomes" id="UP000533476">
    <property type="component" value="Unassembled WGS sequence"/>
</dbReference>
<dbReference type="InterPro" id="IPR002347">
    <property type="entry name" value="SDR_fam"/>
</dbReference>
<organism evidence="3 4">
    <name type="scientific">Sulfobacillus harzensis</name>
    <dbReference type="NCBI Taxonomy" id="2729629"/>
    <lineage>
        <taxon>Bacteria</taxon>
        <taxon>Bacillati</taxon>
        <taxon>Bacillota</taxon>
        <taxon>Clostridia</taxon>
        <taxon>Eubacteriales</taxon>
        <taxon>Clostridiales Family XVII. Incertae Sedis</taxon>
        <taxon>Sulfobacillus</taxon>
    </lineage>
</organism>
<sequence>MNKRVAVVSGGNGAIGQGVVDALRQRGVEPVVFDRSASSAAESGTRQLEVDVTNYVDVSRQVATVVRDYGRIDYLICAQGVVSEAPVIDLELSEWERILTVNLTGTFVMCRSVLPFMQQKRFGRIVTFSTGYITRGYANGAHYAAAKAGIAALTKSLALEVAPLGITANCVAPGPVDSPMLEQITQGKREAWEAGIRARIPRGRVAQVSDVVAPVLFFLSDEADYITGQTMHVSGGLYNP</sequence>
<comment type="similarity">
    <text evidence="1">Belongs to the short-chain dehydrogenases/reductases (SDR) family.</text>
</comment>
<dbReference type="Gene3D" id="3.40.50.720">
    <property type="entry name" value="NAD(P)-binding Rossmann-like Domain"/>
    <property type="match status" value="1"/>
</dbReference>
<name>A0A7Y0L6C9_9FIRM</name>
<proteinExistence type="inferred from homology"/>
<dbReference type="GO" id="GO:0006633">
    <property type="term" value="P:fatty acid biosynthetic process"/>
    <property type="evidence" value="ECO:0007669"/>
    <property type="project" value="TreeGrafter"/>
</dbReference>
<dbReference type="PRINTS" id="PR00081">
    <property type="entry name" value="GDHRDH"/>
</dbReference>
<reference evidence="3 4" key="1">
    <citation type="submission" date="2020-04" db="EMBL/GenBank/DDBJ databases">
        <authorList>
            <person name="Zhang R."/>
            <person name="Schippers A."/>
        </authorList>
    </citation>
    <scope>NUCLEOTIDE SEQUENCE [LARGE SCALE GENOMIC DNA]</scope>
    <source>
        <strain evidence="3 4">DSM 109850</strain>
    </source>
</reference>
<dbReference type="SUPFAM" id="SSF51735">
    <property type="entry name" value="NAD(P)-binding Rossmann-fold domains"/>
    <property type="match status" value="1"/>
</dbReference>
<dbReference type="PANTHER" id="PTHR42760:SF133">
    <property type="entry name" value="3-OXOACYL-[ACYL-CARRIER-PROTEIN] REDUCTASE"/>
    <property type="match status" value="1"/>
</dbReference>
<keyword evidence="2" id="KW-0560">Oxidoreductase</keyword>
<dbReference type="GO" id="GO:0048038">
    <property type="term" value="F:quinone binding"/>
    <property type="evidence" value="ECO:0007669"/>
    <property type="project" value="TreeGrafter"/>
</dbReference>
<keyword evidence="4" id="KW-1185">Reference proteome</keyword>
<accession>A0A7Y0L6C9</accession>
<dbReference type="EMBL" id="JABBVZ010000030">
    <property type="protein sequence ID" value="NMP22749.1"/>
    <property type="molecule type" value="Genomic_DNA"/>
</dbReference>
<comment type="caution">
    <text evidence="3">The sequence shown here is derived from an EMBL/GenBank/DDBJ whole genome shotgun (WGS) entry which is preliminary data.</text>
</comment>
<gene>
    <name evidence="3" type="ORF">HIJ39_10345</name>
</gene>
<dbReference type="PANTHER" id="PTHR42760">
    <property type="entry name" value="SHORT-CHAIN DEHYDROGENASES/REDUCTASES FAMILY MEMBER"/>
    <property type="match status" value="1"/>
</dbReference>
<evidence type="ECO:0000256" key="1">
    <source>
        <dbReference type="ARBA" id="ARBA00006484"/>
    </source>
</evidence>
<evidence type="ECO:0000313" key="3">
    <source>
        <dbReference type="EMBL" id="NMP22749.1"/>
    </source>
</evidence>
<dbReference type="Pfam" id="PF13561">
    <property type="entry name" value="adh_short_C2"/>
    <property type="match status" value="1"/>
</dbReference>
<evidence type="ECO:0000313" key="4">
    <source>
        <dbReference type="Proteomes" id="UP000533476"/>
    </source>
</evidence>
<dbReference type="PRINTS" id="PR00080">
    <property type="entry name" value="SDRFAMILY"/>
</dbReference>